<feature type="binding site" evidence="10">
    <location>
        <position position="318"/>
    </location>
    <ligand>
        <name>S-adenosyl-L-methionine</name>
        <dbReference type="ChEBI" id="CHEBI:59789"/>
    </ligand>
</feature>
<dbReference type="InterPro" id="IPR001537">
    <property type="entry name" value="SpoU_MeTrfase"/>
</dbReference>
<sequence length="396" mass="45339">MFYQIEQLQNEQDWVFVGRNGFVISPDLDTWTYLGETLVSIPFEPDDPILDSCGDCTICVDRCPTGALVGNGQLNSQKCISFLTQTKGYLQDEYRYKIGNCLYGCDTCQQVCPKNKGIDTQHDDIVLEPEILKPRLVPLLQMTNKEFKKIYGHLAGAWRGKKRIQRNAIIALAHFKEESAIPELKEVALNDPRPMIRGTAYWAIGQILGEGAQSFIDKNYEKERSTSRNDKRLGDEERIKMTNHIVLFQPEIPANTGNIARTCAGTLTHLHLIKPLGFSTEDKMLKRAGLDYWEHVNITYHESIEEFFESTEGKYYLLTKFGQQIYSDFDFSNTKEDYYFIFGKETTGLPDWVKEIYADTALRIPMSDKIRSLNLSNTAALLIYEALKQQGFPNLF</sequence>
<dbReference type="InterPro" id="IPR016914">
    <property type="entry name" value="TrmL"/>
</dbReference>
<dbReference type="InterPro" id="IPR017900">
    <property type="entry name" value="4Fe4S_Fe_S_CS"/>
</dbReference>
<dbReference type="GO" id="GO:0141102">
    <property type="term" value="F:tRNA (5-carboxymethylaminomethyluridine(34)-2'-O)-methyltransferase activity"/>
    <property type="evidence" value="ECO:0007669"/>
    <property type="project" value="RHEA"/>
</dbReference>
<keyword evidence="5 10" id="KW-0949">S-adenosyl-L-methionine</keyword>
<comment type="catalytic activity">
    <reaction evidence="10">
        <text>cytidine(34) in tRNA + S-adenosyl-L-methionine = 2'-O-methylcytidine(34) in tRNA + S-adenosyl-L-homocysteine + H(+)</text>
        <dbReference type="Rhea" id="RHEA:43084"/>
        <dbReference type="Rhea" id="RHEA-COMP:10331"/>
        <dbReference type="Rhea" id="RHEA-COMP:10332"/>
        <dbReference type="ChEBI" id="CHEBI:15378"/>
        <dbReference type="ChEBI" id="CHEBI:57856"/>
        <dbReference type="ChEBI" id="CHEBI:59789"/>
        <dbReference type="ChEBI" id="CHEBI:74495"/>
        <dbReference type="ChEBI" id="CHEBI:82748"/>
        <dbReference type="EC" id="2.1.1.207"/>
    </reaction>
</comment>
<keyword evidence="1" id="KW-0004">4Fe-4S</keyword>
<dbReference type="EMBL" id="UHDZ01000001">
    <property type="protein sequence ID" value="SUM70417.1"/>
    <property type="molecule type" value="Genomic_DNA"/>
</dbReference>
<evidence type="ECO:0000256" key="10">
    <source>
        <dbReference type="HAMAP-Rule" id="MF_01885"/>
    </source>
</evidence>
<dbReference type="GO" id="GO:0052693">
    <property type="term" value="F:epoxyqueuosine reductase activity"/>
    <property type="evidence" value="ECO:0007669"/>
    <property type="project" value="TreeGrafter"/>
</dbReference>
<keyword evidence="9" id="KW-0411">Iron-sulfur</keyword>
<dbReference type="PROSITE" id="PS51379">
    <property type="entry name" value="4FE4S_FER_2"/>
    <property type="match status" value="2"/>
</dbReference>
<dbReference type="InterPro" id="IPR029026">
    <property type="entry name" value="tRNA_m1G_MTases_N"/>
</dbReference>
<dbReference type="NCBIfam" id="TIGR00276">
    <property type="entry name" value="tRNA epoxyqueuosine(34) reductase QueG"/>
    <property type="match status" value="1"/>
</dbReference>
<dbReference type="FunFam" id="3.40.1280.10:FF:000002">
    <property type="entry name" value="Peptidylprolyl isomerase"/>
    <property type="match status" value="1"/>
</dbReference>
<keyword evidence="6 10" id="KW-0819">tRNA processing</keyword>
<keyword evidence="4 10" id="KW-0808">Transferase</keyword>
<comment type="function">
    <text evidence="10">Could methylate the ribose at the nucleotide 34 wobble position in tRNA.</text>
</comment>
<proteinExistence type="inferred from homology"/>
<dbReference type="InterPro" id="IPR011989">
    <property type="entry name" value="ARM-like"/>
</dbReference>
<dbReference type="Gene3D" id="3.30.70.20">
    <property type="match status" value="1"/>
</dbReference>
<evidence type="ECO:0000313" key="13">
    <source>
        <dbReference type="Proteomes" id="UP000255425"/>
    </source>
</evidence>
<keyword evidence="2 10" id="KW-0963">Cytoplasm</keyword>
<keyword evidence="13" id="KW-1185">Reference proteome</keyword>
<dbReference type="GO" id="GO:0030488">
    <property type="term" value="P:tRNA methylation"/>
    <property type="evidence" value="ECO:0007669"/>
    <property type="project" value="UniProtKB-UniRule"/>
</dbReference>
<dbReference type="InterPro" id="IPR017896">
    <property type="entry name" value="4Fe4S_Fe-S-bd"/>
</dbReference>
<reference evidence="12 13" key="1">
    <citation type="submission" date="2018-06" db="EMBL/GenBank/DDBJ databases">
        <authorList>
            <consortium name="Pathogen Informatics"/>
            <person name="Doyle S."/>
        </authorList>
    </citation>
    <scope>NUCLEOTIDE SEQUENCE [LARGE SCALE GENOMIC DNA]</scope>
    <source>
        <strain evidence="12 13">NCTC11807</strain>
    </source>
</reference>
<evidence type="ECO:0000256" key="8">
    <source>
        <dbReference type="ARBA" id="ARBA00023004"/>
    </source>
</evidence>
<comment type="catalytic activity">
    <reaction evidence="10">
        <text>5-carboxymethylaminomethyluridine(34) in tRNA(Leu) + S-adenosyl-L-methionine = 5-carboxymethylaminomethyl-2'-O-methyluridine(34) in tRNA(Leu) + S-adenosyl-L-homocysteine + H(+)</text>
        <dbReference type="Rhea" id="RHEA:43088"/>
        <dbReference type="Rhea" id="RHEA-COMP:10333"/>
        <dbReference type="Rhea" id="RHEA-COMP:10334"/>
        <dbReference type="ChEBI" id="CHEBI:15378"/>
        <dbReference type="ChEBI" id="CHEBI:57856"/>
        <dbReference type="ChEBI" id="CHEBI:59789"/>
        <dbReference type="ChEBI" id="CHEBI:74508"/>
        <dbReference type="ChEBI" id="CHEBI:74511"/>
        <dbReference type="EC" id="2.1.1.207"/>
    </reaction>
</comment>
<feature type="binding site" evidence="10">
    <location>
        <position position="372"/>
    </location>
    <ligand>
        <name>S-adenosyl-L-methionine</name>
        <dbReference type="ChEBI" id="CHEBI:59789"/>
    </ligand>
</feature>
<evidence type="ECO:0000256" key="6">
    <source>
        <dbReference type="ARBA" id="ARBA00022694"/>
    </source>
</evidence>
<dbReference type="GO" id="GO:0042802">
    <property type="term" value="F:identical protein binding"/>
    <property type="evidence" value="ECO:0007669"/>
    <property type="project" value="UniProtKB-ARBA"/>
</dbReference>
<dbReference type="GO" id="GO:0141098">
    <property type="term" value="F:tRNA (cytidine(34)-2'-O)-methyltransferase activity"/>
    <property type="evidence" value="ECO:0007669"/>
    <property type="project" value="RHEA"/>
</dbReference>
<dbReference type="EC" id="2.1.1.207" evidence="10"/>
<dbReference type="GO" id="GO:0008616">
    <property type="term" value="P:tRNA queuosine(34) biosynthetic process"/>
    <property type="evidence" value="ECO:0007669"/>
    <property type="project" value="InterPro"/>
</dbReference>
<dbReference type="GO" id="GO:0005737">
    <property type="term" value="C:cytoplasm"/>
    <property type="evidence" value="ECO:0007669"/>
    <property type="project" value="UniProtKB-SubCell"/>
</dbReference>
<dbReference type="InterPro" id="IPR029028">
    <property type="entry name" value="Alpha/beta_knot_MTases"/>
</dbReference>
<evidence type="ECO:0000256" key="5">
    <source>
        <dbReference type="ARBA" id="ARBA00022691"/>
    </source>
</evidence>
<dbReference type="SUPFAM" id="SSF54862">
    <property type="entry name" value="4Fe-4S ferredoxins"/>
    <property type="match status" value="1"/>
</dbReference>
<keyword evidence="8" id="KW-0408">Iron</keyword>
<feature type="domain" description="4Fe-4S ferredoxin-type" evidence="11">
    <location>
        <begin position="41"/>
        <end position="73"/>
    </location>
</feature>
<feature type="binding site" evidence="10">
    <location>
        <position position="343"/>
    </location>
    <ligand>
        <name>S-adenosyl-L-methionine</name>
        <dbReference type="ChEBI" id="CHEBI:59789"/>
    </ligand>
</feature>
<dbReference type="CDD" id="cd18094">
    <property type="entry name" value="SpoU-like_TrmL"/>
    <property type="match status" value="1"/>
</dbReference>
<feature type="binding site" evidence="10">
    <location>
        <position position="364"/>
    </location>
    <ligand>
        <name>S-adenosyl-L-methionine</name>
        <dbReference type="ChEBI" id="CHEBI:59789"/>
    </ligand>
</feature>
<dbReference type="Proteomes" id="UP000255425">
    <property type="component" value="Unassembled WGS sequence"/>
</dbReference>
<dbReference type="NCBIfam" id="TIGR00185">
    <property type="entry name" value="tRNA_yibK_trmL"/>
    <property type="match status" value="1"/>
</dbReference>
<dbReference type="Pfam" id="PF00588">
    <property type="entry name" value="SpoU_methylase"/>
    <property type="match status" value="1"/>
</dbReference>
<dbReference type="AlphaFoldDB" id="A0A380H2K0"/>
<organism evidence="12 13">
    <name type="scientific">Staphylococcus saccharolyticus</name>
    <dbReference type="NCBI Taxonomy" id="33028"/>
    <lineage>
        <taxon>Bacteria</taxon>
        <taxon>Bacillati</taxon>
        <taxon>Bacillota</taxon>
        <taxon>Bacilli</taxon>
        <taxon>Bacillales</taxon>
        <taxon>Staphylococcaceae</taxon>
        <taxon>Staphylococcus</taxon>
    </lineage>
</organism>
<evidence type="ECO:0000256" key="2">
    <source>
        <dbReference type="ARBA" id="ARBA00022490"/>
    </source>
</evidence>
<keyword evidence="12" id="KW-0560">Oxidoreductase</keyword>
<evidence type="ECO:0000313" key="12">
    <source>
        <dbReference type="EMBL" id="SUM70417.1"/>
    </source>
</evidence>
<keyword evidence="3 10" id="KW-0489">Methyltransferase</keyword>
<evidence type="ECO:0000259" key="11">
    <source>
        <dbReference type="PROSITE" id="PS51379"/>
    </source>
</evidence>
<dbReference type="Pfam" id="PF13484">
    <property type="entry name" value="Fer4_16"/>
    <property type="match status" value="1"/>
</dbReference>
<dbReference type="PANTHER" id="PTHR30002">
    <property type="entry name" value="EPOXYQUEUOSINE REDUCTASE"/>
    <property type="match status" value="1"/>
</dbReference>
<dbReference type="SUPFAM" id="SSF48371">
    <property type="entry name" value="ARM repeat"/>
    <property type="match status" value="1"/>
</dbReference>
<protein>
    <recommendedName>
        <fullName evidence="10">Putative tRNA (cytidine(34)-2'-O)-methyltransferase</fullName>
        <ecNumber evidence="10">2.1.1.207</ecNumber>
    </recommendedName>
    <alternativeName>
        <fullName evidence="10">tRNA (cytidine/uridine-2'-O-)-methyltransferase</fullName>
    </alternativeName>
</protein>
<evidence type="ECO:0000256" key="1">
    <source>
        <dbReference type="ARBA" id="ARBA00022485"/>
    </source>
</evidence>
<dbReference type="SUPFAM" id="SSF75217">
    <property type="entry name" value="alpha/beta knot"/>
    <property type="match status" value="1"/>
</dbReference>
<accession>A0A380H2K0</accession>
<comment type="subcellular location">
    <subcellularLocation>
        <location evidence="10">Cytoplasm</location>
    </subcellularLocation>
</comment>
<evidence type="ECO:0000256" key="9">
    <source>
        <dbReference type="ARBA" id="ARBA00023014"/>
    </source>
</evidence>
<feature type="domain" description="4Fe-4S ferredoxin-type" evidence="11">
    <location>
        <begin position="92"/>
        <end position="123"/>
    </location>
</feature>
<dbReference type="InterPro" id="IPR004453">
    <property type="entry name" value="QueG"/>
</dbReference>
<evidence type="ECO:0000256" key="7">
    <source>
        <dbReference type="ARBA" id="ARBA00022723"/>
    </source>
</evidence>
<dbReference type="PROSITE" id="PS00198">
    <property type="entry name" value="4FE4S_FER_1"/>
    <property type="match status" value="1"/>
</dbReference>
<dbReference type="Gene3D" id="1.25.10.10">
    <property type="entry name" value="Leucine-rich Repeat Variant"/>
    <property type="match status" value="1"/>
</dbReference>
<comment type="similarity">
    <text evidence="10">Belongs to the class IV-like SAM-binding methyltransferase superfamily. RNA methyltransferase TrmH family. TrmL subfamily.</text>
</comment>
<dbReference type="Gene3D" id="3.40.1280.10">
    <property type="match status" value="1"/>
</dbReference>
<dbReference type="GO" id="GO:0051539">
    <property type="term" value="F:4 iron, 4 sulfur cluster binding"/>
    <property type="evidence" value="ECO:0007669"/>
    <property type="project" value="UniProtKB-KW"/>
</dbReference>
<dbReference type="HAMAP" id="MF_01885">
    <property type="entry name" value="tRNA_methyltr_TrmL"/>
    <property type="match status" value="1"/>
</dbReference>
<evidence type="ECO:0000256" key="3">
    <source>
        <dbReference type="ARBA" id="ARBA00022603"/>
    </source>
</evidence>
<evidence type="ECO:0000256" key="4">
    <source>
        <dbReference type="ARBA" id="ARBA00022679"/>
    </source>
</evidence>
<dbReference type="PANTHER" id="PTHR30002:SF4">
    <property type="entry name" value="EPOXYQUEUOSINE REDUCTASE"/>
    <property type="match status" value="1"/>
</dbReference>
<dbReference type="InterPro" id="IPR016024">
    <property type="entry name" value="ARM-type_fold"/>
</dbReference>
<name>A0A380H2K0_9STAP</name>
<gene>
    <name evidence="12" type="primary">queG_2</name>
    <name evidence="12" type="ORF">NCTC11807_01190</name>
</gene>
<dbReference type="Pfam" id="PF13646">
    <property type="entry name" value="HEAT_2"/>
    <property type="match status" value="1"/>
</dbReference>
<dbReference type="GO" id="GO:0003723">
    <property type="term" value="F:RNA binding"/>
    <property type="evidence" value="ECO:0007669"/>
    <property type="project" value="InterPro"/>
</dbReference>
<dbReference type="GO" id="GO:0046872">
    <property type="term" value="F:metal ion binding"/>
    <property type="evidence" value="ECO:0007669"/>
    <property type="project" value="UniProtKB-KW"/>
</dbReference>
<keyword evidence="7" id="KW-0479">Metal-binding</keyword>